<proteinExistence type="predicted"/>
<evidence type="ECO:0000313" key="3">
    <source>
        <dbReference type="Proteomes" id="UP001642409"/>
    </source>
</evidence>
<name>A0AA86P8Z2_9EUKA</name>
<reference evidence="2 3" key="2">
    <citation type="submission" date="2024-07" db="EMBL/GenBank/DDBJ databases">
        <authorList>
            <person name="Akdeniz Z."/>
        </authorList>
    </citation>
    <scope>NUCLEOTIDE SEQUENCE [LARGE SCALE GENOMIC DNA]</scope>
</reference>
<dbReference type="EMBL" id="CAXDID020000004">
    <property type="protein sequence ID" value="CAL5973465.1"/>
    <property type="molecule type" value="Genomic_DNA"/>
</dbReference>
<dbReference type="EMBL" id="CATOUU010000531">
    <property type="protein sequence ID" value="CAI9933198.1"/>
    <property type="molecule type" value="Genomic_DNA"/>
</dbReference>
<dbReference type="Proteomes" id="UP001642409">
    <property type="component" value="Unassembled WGS sequence"/>
</dbReference>
<sequence>MCSLLLQLRYKSGLGRAETFFGFLPIWIYFSDLLFSPEKLEDFDSPEYGFIYKLEVYNSQRRSNLDISTYSSHFKVDGADRLDHALLRRRELQRRGQLRGASRGYLWRAQKFISVFFVKLEIQFLAIGKCTLETRFFVAGP</sequence>
<gene>
    <name evidence="1" type="ORF">HINF_LOCUS20843</name>
    <name evidence="2" type="ORF">HINF_LOCUS2389</name>
</gene>
<accession>A0AA86P8Z2</accession>
<dbReference type="AlphaFoldDB" id="A0AA86P8Z2"/>
<protein>
    <submittedName>
        <fullName evidence="2">Hypothetical_protein</fullName>
    </submittedName>
</protein>
<evidence type="ECO:0000313" key="2">
    <source>
        <dbReference type="EMBL" id="CAL5973465.1"/>
    </source>
</evidence>
<evidence type="ECO:0000313" key="1">
    <source>
        <dbReference type="EMBL" id="CAI9933198.1"/>
    </source>
</evidence>
<reference evidence="1" key="1">
    <citation type="submission" date="2023-06" db="EMBL/GenBank/DDBJ databases">
        <authorList>
            <person name="Kurt Z."/>
        </authorList>
    </citation>
    <scope>NUCLEOTIDE SEQUENCE</scope>
</reference>
<comment type="caution">
    <text evidence="1">The sequence shown here is derived from an EMBL/GenBank/DDBJ whole genome shotgun (WGS) entry which is preliminary data.</text>
</comment>
<keyword evidence="3" id="KW-1185">Reference proteome</keyword>
<organism evidence="1">
    <name type="scientific">Hexamita inflata</name>
    <dbReference type="NCBI Taxonomy" id="28002"/>
    <lineage>
        <taxon>Eukaryota</taxon>
        <taxon>Metamonada</taxon>
        <taxon>Diplomonadida</taxon>
        <taxon>Hexamitidae</taxon>
        <taxon>Hexamitinae</taxon>
        <taxon>Hexamita</taxon>
    </lineage>
</organism>